<dbReference type="SUPFAM" id="SSF53756">
    <property type="entry name" value="UDP-Glycosyltransferase/glycogen phosphorylase"/>
    <property type="match status" value="2"/>
</dbReference>
<keyword evidence="4" id="KW-1185">Reference proteome</keyword>
<dbReference type="Pfam" id="PF00534">
    <property type="entry name" value="Glycos_transf_1"/>
    <property type="match status" value="2"/>
</dbReference>
<dbReference type="InterPro" id="IPR050194">
    <property type="entry name" value="Glycosyltransferase_grp1"/>
</dbReference>
<feature type="domain" description="Glycosyltransferase subfamily 4-like N-terminal" evidence="2">
    <location>
        <begin position="458"/>
        <end position="625"/>
    </location>
</feature>
<evidence type="ECO:0000313" key="3">
    <source>
        <dbReference type="EMBL" id="MCC8391451.1"/>
    </source>
</evidence>
<feature type="domain" description="Glycosyl transferase family 1" evidence="1">
    <location>
        <begin position="238"/>
        <end position="374"/>
    </location>
</feature>
<evidence type="ECO:0000259" key="2">
    <source>
        <dbReference type="Pfam" id="PF13439"/>
    </source>
</evidence>
<dbReference type="PANTHER" id="PTHR45947">
    <property type="entry name" value="SULFOQUINOVOSYL TRANSFERASE SQD2"/>
    <property type="match status" value="1"/>
</dbReference>
<dbReference type="RefSeq" id="WP_230507691.1">
    <property type="nucleotide sequence ID" value="NZ_JAJITD010000001.1"/>
</dbReference>
<dbReference type="Pfam" id="PF13439">
    <property type="entry name" value="Glyco_transf_4"/>
    <property type="match status" value="2"/>
</dbReference>
<name>A0ABS8JNI6_9BURK</name>
<feature type="domain" description="Glycosyltransferase subfamily 4-like N-terminal" evidence="2">
    <location>
        <begin position="91"/>
        <end position="231"/>
    </location>
</feature>
<sequence length="829" mass="91328">MNHDVLEKNLLRPATRSALDELTHVPGAQPRAPRGPLRTDQDVRIAIVHDWLVTYAGAEKVLEQMIACFPDADLFSLVDFLDDRSFLRGKPVTTSFIQKLPRARSKYRAYLPLMPLAIEQLDVSAYDVVISSSHAVAKGILTGPDQVHISYVHSPIRYAWDLQHQYLQQSKLTHGPKSVLARLILHYIRNWDIRTANSVDSFISNSAFIARRIKKVYQRDAQVIFPPVDVDAFSLCTQKEDFYLTASRMVPYKKIDLIVEAFARMPTRKLVVIGDGPEMAKIRAKAGPNVEILGYQPFEVLKDHMSRAKAFVFAAEEDFGISVVEAQACGTPVIAFGKGGALETVRDLSGPQPTGMFFDRQDAEAIVAAVERFDELAQRFVPADCRANAEQFSAERFRERLFAHVRAAVPALRGVTLPPYVQYVPNPPGLEHSEREGQHELPADLPRILAVDQSGVLGGAELSLLEIVKALRSRVEVVLFDDGPFRSELAKTGVAVNVLDAGVLKNIRKQGGSLPKGQALKGLLALVRATAQRARAADVIYANTQRAMVIGAVAGKLVRRPVVWHLRDIVSAEHFGGKQLAIIKWCARLGLKHVIANSAASAQAFAQLTQFDSKRIDVVFNGISAEPFDALRAVPQATLRERLKLPRDAFLVGSFSRLARWKGQHVLLEAMVLNPQMHAVLVGAALFGEDQYEVELHAFVAAHGLGERVHFLGFQHDIPACMCAVDAVVHTSITPEPFGRVIVEGMLARRPVVAARAGGVLEIIDDHENGILCTPGDAHALADTLAELRSNDELREKLVENGYRSALSRFGTQSYVDGVARILKDVART</sequence>
<dbReference type="PANTHER" id="PTHR45947:SF3">
    <property type="entry name" value="SULFOQUINOVOSYL TRANSFERASE SQD2"/>
    <property type="match status" value="1"/>
</dbReference>
<proteinExistence type="predicted"/>
<evidence type="ECO:0000259" key="1">
    <source>
        <dbReference type="Pfam" id="PF00534"/>
    </source>
</evidence>
<evidence type="ECO:0000313" key="4">
    <source>
        <dbReference type="Proteomes" id="UP001431019"/>
    </source>
</evidence>
<dbReference type="EMBL" id="JAJITD010000001">
    <property type="protein sequence ID" value="MCC8391451.1"/>
    <property type="molecule type" value="Genomic_DNA"/>
</dbReference>
<accession>A0ABS8JNI6</accession>
<dbReference type="InterPro" id="IPR001296">
    <property type="entry name" value="Glyco_trans_1"/>
</dbReference>
<gene>
    <name evidence="3" type="ORF">LJ656_02535</name>
</gene>
<protein>
    <submittedName>
        <fullName evidence="3">Glycosyltransferase family 4 protein</fullName>
    </submittedName>
</protein>
<dbReference type="CDD" id="cd03801">
    <property type="entry name" value="GT4_PimA-like"/>
    <property type="match status" value="1"/>
</dbReference>
<organism evidence="3 4">
    <name type="scientific">Paraburkholderia sejongensis</name>
    <dbReference type="NCBI Taxonomy" id="2886946"/>
    <lineage>
        <taxon>Bacteria</taxon>
        <taxon>Pseudomonadati</taxon>
        <taxon>Pseudomonadota</taxon>
        <taxon>Betaproteobacteria</taxon>
        <taxon>Burkholderiales</taxon>
        <taxon>Burkholderiaceae</taxon>
        <taxon>Paraburkholderia</taxon>
    </lineage>
</organism>
<dbReference type="CDD" id="cd03804">
    <property type="entry name" value="GT4_WbaZ-like"/>
    <property type="match status" value="1"/>
</dbReference>
<comment type="caution">
    <text evidence="3">The sequence shown here is derived from an EMBL/GenBank/DDBJ whole genome shotgun (WGS) entry which is preliminary data.</text>
</comment>
<feature type="domain" description="Glycosyl transferase family 1" evidence="1">
    <location>
        <begin position="638"/>
        <end position="804"/>
    </location>
</feature>
<dbReference type="Gene3D" id="3.40.50.2000">
    <property type="entry name" value="Glycogen Phosphorylase B"/>
    <property type="match status" value="3"/>
</dbReference>
<dbReference type="InterPro" id="IPR028098">
    <property type="entry name" value="Glyco_trans_4-like_N"/>
</dbReference>
<dbReference type="Proteomes" id="UP001431019">
    <property type="component" value="Unassembled WGS sequence"/>
</dbReference>
<reference evidence="3 4" key="1">
    <citation type="submission" date="2021-11" db="EMBL/GenBank/DDBJ databases">
        <authorList>
            <person name="Oh E.-T."/>
            <person name="Kim S.-B."/>
        </authorList>
    </citation>
    <scope>NUCLEOTIDE SEQUENCE [LARGE SCALE GENOMIC DNA]</scope>
    <source>
        <strain evidence="3 4">MMS20-SJTR3</strain>
    </source>
</reference>